<accession>A0A2P2K716</accession>
<dbReference type="EMBL" id="GGEC01021066">
    <property type="protein sequence ID" value="MBX01550.1"/>
    <property type="molecule type" value="Transcribed_RNA"/>
</dbReference>
<reference evidence="1" key="1">
    <citation type="submission" date="2018-02" db="EMBL/GenBank/DDBJ databases">
        <title>Rhizophora mucronata_Transcriptome.</title>
        <authorList>
            <person name="Meera S.P."/>
            <person name="Sreeshan A."/>
            <person name="Augustine A."/>
        </authorList>
    </citation>
    <scope>NUCLEOTIDE SEQUENCE</scope>
    <source>
        <tissue evidence="1">Leaf</tissue>
    </source>
</reference>
<organism evidence="1">
    <name type="scientific">Rhizophora mucronata</name>
    <name type="common">Asiatic mangrove</name>
    <dbReference type="NCBI Taxonomy" id="61149"/>
    <lineage>
        <taxon>Eukaryota</taxon>
        <taxon>Viridiplantae</taxon>
        <taxon>Streptophyta</taxon>
        <taxon>Embryophyta</taxon>
        <taxon>Tracheophyta</taxon>
        <taxon>Spermatophyta</taxon>
        <taxon>Magnoliopsida</taxon>
        <taxon>eudicotyledons</taxon>
        <taxon>Gunneridae</taxon>
        <taxon>Pentapetalae</taxon>
        <taxon>rosids</taxon>
        <taxon>fabids</taxon>
        <taxon>Malpighiales</taxon>
        <taxon>Rhizophoraceae</taxon>
        <taxon>Rhizophora</taxon>
    </lineage>
</organism>
<protein>
    <submittedName>
        <fullName evidence="1">Uncharacterized protein</fullName>
    </submittedName>
</protein>
<name>A0A2P2K716_RHIMU</name>
<sequence length="29" mass="3197">MRVSKKASVSTCYCLNLGFLLVIQSQLHG</sequence>
<proteinExistence type="predicted"/>
<dbReference type="AlphaFoldDB" id="A0A2P2K716"/>
<evidence type="ECO:0000313" key="1">
    <source>
        <dbReference type="EMBL" id="MBX01550.1"/>
    </source>
</evidence>